<dbReference type="SUPFAM" id="SSF48264">
    <property type="entry name" value="Cytochrome P450"/>
    <property type="match status" value="1"/>
</dbReference>
<dbReference type="PROSITE" id="PS00086">
    <property type="entry name" value="CYTOCHROME_P450"/>
    <property type="match status" value="1"/>
</dbReference>
<dbReference type="EMBL" id="SEKV01000273">
    <property type="protein sequence ID" value="TFY60057.1"/>
    <property type="molecule type" value="Genomic_DNA"/>
</dbReference>
<keyword evidence="3" id="KW-0560">Oxidoreductase</keyword>
<accession>A0A4Y9YER5</accession>
<comment type="similarity">
    <text evidence="3">Belongs to the cytochrome P450 family.</text>
</comment>
<dbReference type="GO" id="GO:0005506">
    <property type="term" value="F:iron ion binding"/>
    <property type="evidence" value="ECO:0007669"/>
    <property type="project" value="InterPro"/>
</dbReference>
<reference evidence="4 5" key="1">
    <citation type="submission" date="2019-01" db="EMBL/GenBank/DDBJ databases">
        <title>Genome sequencing of the rare red list fungi Fomitopsis rosea.</title>
        <authorList>
            <person name="Buettner E."/>
            <person name="Kellner H."/>
        </authorList>
    </citation>
    <scope>NUCLEOTIDE SEQUENCE [LARGE SCALE GENOMIC DNA]</scope>
    <source>
        <strain evidence="4 5">DSM 105464</strain>
    </source>
</reference>
<sequence length="75" mass="8071">MSFSGGKRSCIGFKFSEMEIKVVLSVLVPNLTFELTDKPIQWNVGTVGFPTVGKESATPQLPLKVARYALPGSAV</sequence>
<dbReference type="Proteomes" id="UP000298390">
    <property type="component" value="Unassembled WGS sequence"/>
</dbReference>
<dbReference type="InterPro" id="IPR017972">
    <property type="entry name" value="Cyt_P450_CS"/>
</dbReference>
<organism evidence="4 5">
    <name type="scientific">Rhodofomes roseus</name>
    <dbReference type="NCBI Taxonomy" id="34475"/>
    <lineage>
        <taxon>Eukaryota</taxon>
        <taxon>Fungi</taxon>
        <taxon>Dikarya</taxon>
        <taxon>Basidiomycota</taxon>
        <taxon>Agaricomycotina</taxon>
        <taxon>Agaricomycetes</taxon>
        <taxon>Polyporales</taxon>
        <taxon>Rhodofomes</taxon>
    </lineage>
</organism>
<gene>
    <name evidence="4" type="ORF">EVJ58_g5382</name>
</gene>
<evidence type="ECO:0000256" key="3">
    <source>
        <dbReference type="RuleBase" id="RU000461"/>
    </source>
</evidence>
<name>A0A4Y9YER5_9APHY</name>
<keyword evidence="3" id="KW-0349">Heme</keyword>
<proteinExistence type="inferred from homology"/>
<dbReference type="GO" id="GO:0020037">
    <property type="term" value="F:heme binding"/>
    <property type="evidence" value="ECO:0007669"/>
    <property type="project" value="InterPro"/>
</dbReference>
<protein>
    <recommendedName>
        <fullName evidence="6">Cytochrome P450</fullName>
    </recommendedName>
</protein>
<dbReference type="GO" id="GO:0004497">
    <property type="term" value="F:monooxygenase activity"/>
    <property type="evidence" value="ECO:0007669"/>
    <property type="project" value="UniProtKB-KW"/>
</dbReference>
<dbReference type="Gene3D" id="1.10.630.10">
    <property type="entry name" value="Cytochrome P450"/>
    <property type="match status" value="1"/>
</dbReference>
<keyword evidence="3" id="KW-0503">Monooxygenase</keyword>
<keyword evidence="2 3" id="KW-0408">Iron</keyword>
<comment type="caution">
    <text evidence="4">The sequence shown here is derived from an EMBL/GenBank/DDBJ whole genome shotgun (WGS) entry which is preliminary data.</text>
</comment>
<dbReference type="GO" id="GO:0016705">
    <property type="term" value="F:oxidoreductase activity, acting on paired donors, with incorporation or reduction of molecular oxygen"/>
    <property type="evidence" value="ECO:0007669"/>
    <property type="project" value="InterPro"/>
</dbReference>
<evidence type="ECO:0000313" key="4">
    <source>
        <dbReference type="EMBL" id="TFY60057.1"/>
    </source>
</evidence>
<dbReference type="STRING" id="34475.A0A4Y9YER5"/>
<evidence type="ECO:0000256" key="2">
    <source>
        <dbReference type="ARBA" id="ARBA00023004"/>
    </source>
</evidence>
<evidence type="ECO:0000256" key="1">
    <source>
        <dbReference type="ARBA" id="ARBA00022723"/>
    </source>
</evidence>
<dbReference type="InterPro" id="IPR001128">
    <property type="entry name" value="Cyt_P450"/>
</dbReference>
<dbReference type="InterPro" id="IPR036396">
    <property type="entry name" value="Cyt_P450_sf"/>
</dbReference>
<dbReference type="Pfam" id="PF00067">
    <property type="entry name" value="p450"/>
    <property type="match status" value="1"/>
</dbReference>
<dbReference type="AlphaFoldDB" id="A0A4Y9YER5"/>
<keyword evidence="1 3" id="KW-0479">Metal-binding</keyword>
<evidence type="ECO:0000313" key="5">
    <source>
        <dbReference type="Proteomes" id="UP000298390"/>
    </source>
</evidence>
<evidence type="ECO:0008006" key="6">
    <source>
        <dbReference type="Google" id="ProtNLM"/>
    </source>
</evidence>